<dbReference type="EMBL" id="PDGH01000054">
    <property type="protein sequence ID" value="POB49115.1"/>
    <property type="molecule type" value="Genomic_DNA"/>
</dbReference>
<dbReference type="RefSeq" id="WP_045589934.1">
    <property type="nucleotide sequence ID" value="NZ_JAERHJ010000002.1"/>
</dbReference>
<sequence>MMSKTKSQFGVVLPLTLIIVAVLTLMAGIALTKMNLLVDDARQSKARWEAKRAIHSAEQRVQFAMMVGIQHPGAFQLADTQLRTDGTPTKLSNDVWVSIQDQAGLLSLRFVRKDLLRQLFRSYINEPGASNLVNAIIHYQTESMDASSQRTTVVRQALFRSLDELMLIPGITPEWFNGKRNLNLERNPWASIPTPLKEYGLRDFLAISGSENVNLAAVPNEMLKRVFSLNQQDIDRIERLKERGDWNGVVSSFNALGLSLSATLQSVPSSFYIIRYQYGSVQARGDYQVRSTTLPPRKRSWYFPDNYRYFDIPKQ</sequence>
<protein>
    <submittedName>
        <fullName evidence="1">S-protein secretion component K</fullName>
    </submittedName>
</protein>
<reference evidence="1 2" key="1">
    <citation type="journal article" date="2018" name="Front. Microbiol.">
        <title>Phylogeny of Vibrio vulnificus from the Analysis of the Core-Genome: Implications for Intra-Species Taxonomy.</title>
        <authorList>
            <person name="Roig F.J."/>
            <person name="Gonzalez-Candelas F."/>
            <person name="Sanjuan E."/>
            <person name="Fouz B."/>
            <person name="Feil E.J."/>
            <person name="Llorens C."/>
            <person name="Baker-Austin C."/>
            <person name="Oliver J.D."/>
            <person name="Danin-Poleg Y."/>
            <person name="Gibas C.J."/>
            <person name="Kashi Y."/>
            <person name="Gulig P.A."/>
            <person name="Morrison S.S."/>
            <person name="Amaro C."/>
        </authorList>
    </citation>
    <scope>NUCLEOTIDE SEQUENCE [LARGE SCALE GENOMIC DNA]</scope>
    <source>
        <strain evidence="1 2">CECT4608</strain>
    </source>
</reference>
<dbReference type="AlphaFoldDB" id="A0A2S3R614"/>
<accession>A0A2S3R614</accession>
<comment type="caution">
    <text evidence="1">The sequence shown here is derived from an EMBL/GenBank/DDBJ whole genome shotgun (WGS) entry which is preliminary data.</text>
</comment>
<dbReference type="Proteomes" id="UP000237466">
    <property type="component" value="Unassembled WGS sequence"/>
</dbReference>
<proteinExistence type="predicted"/>
<name>A0A2S3R614_VIBVL</name>
<gene>
    <name evidence="1" type="ORF">CRN52_06505</name>
</gene>
<evidence type="ECO:0000313" key="1">
    <source>
        <dbReference type="EMBL" id="POB49115.1"/>
    </source>
</evidence>
<organism evidence="1 2">
    <name type="scientific">Vibrio vulnificus</name>
    <dbReference type="NCBI Taxonomy" id="672"/>
    <lineage>
        <taxon>Bacteria</taxon>
        <taxon>Pseudomonadati</taxon>
        <taxon>Pseudomonadota</taxon>
        <taxon>Gammaproteobacteria</taxon>
        <taxon>Vibrionales</taxon>
        <taxon>Vibrionaceae</taxon>
        <taxon>Vibrio</taxon>
    </lineage>
</organism>
<evidence type="ECO:0000313" key="2">
    <source>
        <dbReference type="Proteomes" id="UP000237466"/>
    </source>
</evidence>